<dbReference type="GO" id="GO:0006307">
    <property type="term" value="P:DNA alkylation repair"/>
    <property type="evidence" value="ECO:0007669"/>
    <property type="project" value="TreeGrafter"/>
</dbReference>
<dbReference type="AlphaFoldDB" id="A0AAN6UQ02"/>
<evidence type="ECO:0000313" key="4">
    <source>
        <dbReference type="EMBL" id="KAK4137082.1"/>
    </source>
</evidence>
<feature type="compositionally biased region" description="Polar residues" evidence="2">
    <location>
        <begin position="23"/>
        <end position="32"/>
    </location>
</feature>
<evidence type="ECO:0000313" key="5">
    <source>
        <dbReference type="Proteomes" id="UP001304895"/>
    </source>
</evidence>
<feature type="binding site" evidence="1">
    <location>
        <position position="675"/>
    </location>
    <ligand>
        <name>2-oxoglutarate</name>
        <dbReference type="ChEBI" id="CHEBI:16810"/>
    </ligand>
</feature>
<dbReference type="SUPFAM" id="SSF51197">
    <property type="entry name" value="Clavaminate synthase-like"/>
    <property type="match status" value="1"/>
</dbReference>
<organism evidence="4 5">
    <name type="scientific">Trichocladium antarcticum</name>
    <dbReference type="NCBI Taxonomy" id="1450529"/>
    <lineage>
        <taxon>Eukaryota</taxon>
        <taxon>Fungi</taxon>
        <taxon>Dikarya</taxon>
        <taxon>Ascomycota</taxon>
        <taxon>Pezizomycotina</taxon>
        <taxon>Sordariomycetes</taxon>
        <taxon>Sordariomycetidae</taxon>
        <taxon>Sordariales</taxon>
        <taxon>Chaetomiaceae</taxon>
        <taxon>Trichocladium</taxon>
    </lineage>
</organism>
<feature type="domain" description="Alpha-ketoglutarate-dependent dioxygenase AlkB-like" evidence="3">
    <location>
        <begin position="518"/>
        <end position="690"/>
    </location>
</feature>
<dbReference type="PANTHER" id="PTHR31573">
    <property type="entry name" value="ALPHA-KETOGLUTARATE-DEPENDENT DIOXYGENASE ALKB HOMOLOG 2"/>
    <property type="match status" value="1"/>
</dbReference>
<dbReference type="GO" id="GO:0051747">
    <property type="term" value="F:cytosine C-5 DNA demethylase activity"/>
    <property type="evidence" value="ECO:0007669"/>
    <property type="project" value="TreeGrafter"/>
</dbReference>
<dbReference type="Proteomes" id="UP001304895">
    <property type="component" value="Unassembled WGS sequence"/>
</dbReference>
<dbReference type="GO" id="GO:0035516">
    <property type="term" value="F:broad specificity oxidative DNA demethylase activity"/>
    <property type="evidence" value="ECO:0007669"/>
    <property type="project" value="TreeGrafter"/>
</dbReference>
<evidence type="ECO:0000259" key="3">
    <source>
        <dbReference type="Pfam" id="PF13532"/>
    </source>
</evidence>
<dbReference type="Pfam" id="PF13532">
    <property type="entry name" value="2OG-FeII_Oxy_2"/>
    <property type="match status" value="1"/>
</dbReference>
<feature type="compositionally biased region" description="Basic and acidic residues" evidence="2">
    <location>
        <begin position="34"/>
        <end position="45"/>
    </location>
</feature>
<name>A0AAN6UQ02_9PEZI</name>
<dbReference type="GO" id="GO:0008198">
    <property type="term" value="F:ferrous iron binding"/>
    <property type="evidence" value="ECO:0007669"/>
    <property type="project" value="TreeGrafter"/>
</dbReference>
<dbReference type="InterPro" id="IPR037151">
    <property type="entry name" value="AlkB-like_sf"/>
</dbReference>
<feature type="binding site" evidence="1">
    <location>
        <position position="603"/>
    </location>
    <ligand>
        <name>2-oxoglutarate</name>
        <dbReference type="ChEBI" id="CHEBI:16810"/>
    </ligand>
</feature>
<accession>A0AAN6UQ02</accession>
<feature type="region of interest" description="Disordered" evidence="2">
    <location>
        <begin position="1"/>
        <end position="62"/>
    </location>
</feature>
<dbReference type="EMBL" id="MU853403">
    <property type="protein sequence ID" value="KAK4137082.1"/>
    <property type="molecule type" value="Genomic_DNA"/>
</dbReference>
<gene>
    <name evidence="4" type="ORF">BT67DRAFT_448305</name>
</gene>
<dbReference type="InterPro" id="IPR032852">
    <property type="entry name" value="ALKBH2"/>
</dbReference>
<dbReference type="InterPro" id="IPR027450">
    <property type="entry name" value="AlkB-like"/>
</dbReference>
<keyword evidence="5" id="KW-1185">Reference proteome</keyword>
<proteinExistence type="predicted"/>
<dbReference type="PANTHER" id="PTHR31573:SF4">
    <property type="entry name" value="FE2OG DIOXYGENASE DOMAIN-CONTAINING PROTEIN"/>
    <property type="match status" value="1"/>
</dbReference>
<dbReference type="Gene3D" id="2.60.120.590">
    <property type="entry name" value="Alpha-ketoglutarate-dependent dioxygenase AlkB-like"/>
    <property type="match status" value="1"/>
</dbReference>
<feature type="binding site" evidence="1">
    <location>
        <position position="594"/>
    </location>
    <ligand>
        <name>2-oxoglutarate</name>
        <dbReference type="ChEBI" id="CHEBI:16810"/>
    </ligand>
</feature>
<reference evidence="4" key="2">
    <citation type="submission" date="2023-05" db="EMBL/GenBank/DDBJ databases">
        <authorList>
            <consortium name="Lawrence Berkeley National Laboratory"/>
            <person name="Steindorff A."/>
            <person name="Hensen N."/>
            <person name="Bonometti L."/>
            <person name="Westerberg I."/>
            <person name="Brannstrom I.O."/>
            <person name="Guillou S."/>
            <person name="Cros-Aarteil S."/>
            <person name="Calhoun S."/>
            <person name="Haridas S."/>
            <person name="Kuo A."/>
            <person name="Mondo S."/>
            <person name="Pangilinan J."/>
            <person name="Riley R."/>
            <person name="Labutti K."/>
            <person name="Andreopoulos B."/>
            <person name="Lipzen A."/>
            <person name="Chen C."/>
            <person name="Yanf M."/>
            <person name="Daum C."/>
            <person name="Ng V."/>
            <person name="Clum A."/>
            <person name="Ohm R."/>
            <person name="Martin F."/>
            <person name="Silar P."/>
            <person name="Natvig D."/>
            <person name="Lalanne C."/>
            <person name="Gautier V."/>
            <person name="Ament-Velasquez S.L."/>
            <person name="Kruys A."/>
            <person name="Hutchinson M.I."/>
            <person name="Powell A.J."/>
            <person name="Barry K."/>
            <person name="Miller A.N."/>
            <person name="Grigoriev I.V."/>
            <person name="Debuchy R."/>
            <person name="Gladieux P."/>
            <person name="Thoren M.H."/>
            <person name="Johannesson H."/>
        </authorList>
    </citation>
    <scope>NUCLEOTIDE SEQUENCE</scope>
    <source>
        <strain evidence="4">CBS 123565</strain>
    </source>
</reference>
<reference evidence="4" key="1">
    <citation type="journal article" date="2023" name="Mol. Phylogenet. Evol.">
        <title>Genome-scale phylogeny and comparative genomics of the fungal order Sordariales.</title>
        <authorList>
            <person name="Hensen N."/>
            <person name="Bonometti L."/>
            <person name="Westerberg I."/>
            <person name="Brannstrom I.O."/>
            <person name="Guillou S."/>
            <person name="Cros-Aarteil S."/>
            <person name="Calhoun S."/>
            <person name="Haridas S."/>
            <person name="Kuo A."/>
            <person name="Mondo S."/>
            <person name="Pangilinan J."/>
            <person name="Riley R."/>
            <person name="LaButti K."/>
            <person name="Andreopoulos B."/>
            <person name="Lipzen A."/>
            <person name="Chen C."/>
            <person name="Yan M."/>
            <person name="Daum C."/>
            <person name="Ng V."/>
            <person name="Clum A."/>
            <person name="Steindorff A."/>
            <person name="Ohm R.A."/>
            <person name="Martin F."/>
            <person name="Silar P."/>
            <person name="Natvig D.O."/>
            <person name="Lalanne C."/>
            <person name="Gautier V."/>
            <person name="Ament-Velasquez S.L."/>
            <person name="Kruys A."/>
            <person name="Hutchinson M.I."/>
            <person name="Powell A.J."/>
            <person name="Barry K."/>
            <person name="Miller A.N."/>
            <person name="Grigoriev I.V."/>
            <person name="Debuchy R."/>
            <person name="Gladieux P."/>
            <person name="Hiltunen Thoren M."/>
            <person name="Johannesson H."/>
        </authorList>
    </citation>
    <scope>NUCLEOTIDE SEQUENCE</scope>
    <source>
        <strain evidence="4">CBS 123565</strain>
    </source>
</reference>
<feature type="compositionally biased region" description="Polar residues" evidence="2">
    <location>
        <begin position="1"/>
        <end position="17"/>
    </location>
</feature>
<evidence type="ECO:0000256" key="1">
    <source>
        <dbReference type="PIRSR" id="PIRSR632852-1"/>
    </source>
</evidence>
<evidence type="ECO:0000256" key="2">
    <source>
        <dbReference type="SAM" id="MobiDB-lite"/>
    </source>
</evidence>
<comment type="caution">
    <text evidence="4">The sequence shown here is derived from an EMBL/GenBank/DDBJ whole genome shotgun (WGS) entry which is preliminary data.</text>
</comment>
<sequence>MPPSVRTSTRLAAQRAQTAIKRSATTLDTSTAEEPDKRPRLHPQDEDGDYTDPGSKVSAAEQDTAADTILELVVVAPTTKRTKINVKSQRAARSVPIKTVDETKTDRPLPVGQPLVWAKGRGALCEALPYFHAFQSSLYSSGLNALGFLIDQETDQRDVFSEQVIISSIGGGREKNPLTGTMIRKKDANDKAAAVCSIRNTYRDKGLVAVIAVLGYFHITDMWKEKQIPIGGQDAVMIWRIRFEKADLSTPSWWATDGAAATQTDVLPKAPVKTCQVCGTDSKEIFTVGWFCLNQDCKDYYMFPDGDFVRFKDQAYTQAFIQERTPFVGEIPHIKPPVPTHNGLHGTEKSLRGGFVCPDCGCCNRRVYWNRWVCENKDCQYTRPAPMLPYPKELLQQENVKFDKHVESRRVTWGVNHNPLNDVNRIYDPIAVQYNRFYLPDSQTLNIGGYLVRQYFLRDYVNNFVLGSFSIFSSNDAINARPDGPDALFRELELTDIGLRRNPVAVIGHKLEGYSRHFQQNFGARYKFGVAVQSKGFSEAPDVILRGLHRLIWAKKAALAASNDFIATLPPKAIGPSSCPVDVKDFNELLALGYMENDKINYHDDGEKELGPVVAALSLGSPSTMKFRPKFGSGFRYVIKTDRGKPVYAQMLEVPMKHGDIMVMIGQEIQKVYEHTVDPRGNRRFSLTARHIDPDRMISQEDKDDAAIKGAIPEHAQAFAYNGN</sequence>
<protein>
    <recommendedName>
        <fullName evidence="3">Alpha-ketoglutarate-dependent dioxygenase AlkB-like domain-containing protein</fullName>
    </recommendedName>
</protein>